<protein>
    <submittedName>
        <fullName evidence="1">Uncharacterized protein</fullName>
    </submittedName>
</protein>
<evidence type="ECO:0000313" key="2">
    <source>
        <dbReference type="Proteomes" id="UP000689195"/>
    </source>
</evidence>
<dbReference type="EMBL" id="CAJJDO010000024">
    <property type="protein sequence ID" value="CAD8153543.1"/>
    <property type="molecule type" value="Genomic_DNA"/>
</dbReference>
<dbReference type="AlphaFoldDB" id="A0A8S1TNG1"/>
<comment type="caution">
    <text evidence="1">The sequence shown here is derived from an EMBL/GenBank/DDBJ whole genome shotgun (WGS) entry which is preliminary data.</text>
</comment>
<accession>A0A8S1TNG1</accession>
<dbReference type="OrthoDB" id="288726at2759"/>
<keyword evidence="2" id="KW-1185">Reference proteome</keyword>
<sequence length="160" mass="19179">MQYKFQDVRPCINEIYISFLRMFENLEHFHQLAFIKIYNIYDKYRVFERKVNFMLKEIRRLNINQDLCVMNNALTEFKNDENIEYILLSFIMDLINNDQCQEIHVQSILGGLINIEGFSIIKKRMELQQFKLIDLSELNVAVELKSTSTIILEIIITFIL</sequence>
<organism evidence="1 2">
    <name type="scientific">Paramecium pentaurelia</name>
    <dbReference type="NCBI Taxonomy" id="43138"/>
    <lineage>
        <taxon>Eukaryota</taxon>
        <taxon>Sar</taxon>
        <taxon>Alveolata</taxon>
        <taxon>Ciliophora</taxon>
        <taxon>Intramacronucleata</taxon>
        <taxon>Oligohymenophorea</taxon>
        <taxon>Peniculida</taxon>
        <taxon>Parameciidae</taxon>
        <taxon>Paramecium</taxon>
    </lineage>
</organism>
<dbReference type="Proteomes" id="UP000689195">
    <property type="component" value="Unassembled WGS sequence"/>
</dbReference>
<evidence type="ECO:0000313" key="1">
    <source>
        <dbReference type="EMBL" id="CAD8153543.1"/>
    </source>
</evidence>
<proteinExistence type="predicted"/>
<name>A0A8S1TNG1_9CILI</name>
<gene>
    <name evidence="1" type="ORF">PPENT_87.1.T0240276</name>
</gene>
<reference evidence="1" key="1">
    <citation type="submission" date="2021-01" db="EMBL/GenBank/DDBJ databases">
        <authorList>
            <consortium name="Genoscope - CEA"/>
            <person name="William W."/>
        </authorList>
    </citation>
    <scope>NUCLEOTIDE SEQUENCE</scope>
</reference>